<feature type="domain" description="ABC transmembrane type-1" evidence="8">
    <location>
        <begin position="16"/>
        <end position="210"/>
    </location>
</feature>
<dbReference type="Gene3D" id="1.10.3720.10">
    <property type="entry name" value="MetI-like"/>
    <property type="match status" value="1"/>
</dbReference>
<sequence length="220" mass="23524">MTSDWGSILGSLLENLWITLYMVAFTLLLAGILGLALGLVLYTTRPGGILAHRFSYAVINVILNIVRPIPFIILIAALQPVTRAIVGTHIGTNATIFVMVVAATFSIARVVEQNLVSIDPGVIEAVRAAGARPRHIIFAVLIPEALGQLILGYTFIVVGIVDMSALAGVIGGKGLGDFALVSGYMVFRWDVTLLATATIIVIVQLVQFLGNRLARKALRH</sequence>
<dbReference type="Pfam" id="PF00528">
    <property type="entry name" value="BPD_transp_1"/>
    <property type="match status" value="1"/>
</dbReference>
<keyword evidence="2 7" id="KW-0813">Transport</keyword>
<dbReference type="GO" id="GO:0005524">
    <property type="term" value="F:ATP binding"/>
    <property type="evidence" value="ECO:0007669"/>
    <property type="project" value="UniProtKB-KW"/>
</dbReference>
<accession>A0A0D4BXA0</accession>
<dbReference type="STRING" id="1618207.UM93_03000"/>
<dbReference type="InterPro" id="IPR035906">
    <property type="entry name" value="MetI-like_sf"/>
</dbReference>
<dbReference type="InterPro" id="IPR051322">
    <property type="entry name" value="AA_ABC_Transporter_Permease"/>
</dbReference>
<dbReference type="OrthoDB" id="9793490at2"/>
<evidence type="ECO:0000313" key="9">
    <source>
        <dbReference type="EMBL" id="AJT40741.1"/>
    </source>
</evidence>
<dbReference type="Proteomes" id="UP000061839">
    <property type="component" value="Chromosome"/>
</dbReference>
<dbReference type="GO" id="GO:0048473">
    <property type="term" value="P:D-methionine transmembrane transport"/>
    <property type="evidence" value="ECO:0007669"/>
    <property type="project" value="TreeGrafter"/>
</dbReference>
<evidence type="ECO:0000256" key="2">
    <source>
        <dbReference type="ARBA" id="ARBA00022448"/>
    </source>
</evidence>
<reference evidence="9 10" key="1">
    <citation type="journal article" date="2015" name="Genome Announc.">
        <title>Complete Genome Sequencing of Protease-Producing Novel Arthrobacter sp. Strain IHBB 11108 Using PacBio Single-Molecule Real-Time Sequencing Technology.</title>
        <authorList>
            <person name="Kiran S."/>
            <person name="Swarnkar M.K."/>
            <person name="Pal M."/>
            <person name="Thakur R."/>
            <person name="Tewari R."/>
            <person name="Singh A.K."/>
            <person name="Gulati A."/>
        </authorList>
    </citation>
    <scope>NUCLEOTIDE SEQUENCE [LARGE SCALE GENOMIC DNA]</scope>
    <source>
        <strain evidence="9 10">IHBB 11108</strain>
    </source>
</reference>
<keyword evidence="5 7" id="KW-1133">Transmembrane helix</keyword>
<dbReference type="PANTHER" id="PTHR30450">
    <property type="entry name" value="ABC TRANSPORTER PERMEASE"/>
    <property type="match status" value="1"/>
</dbReference>
<evidence type="ECO:0000256" key="5">
    <source>
        <dbReference type="ARBA" id="ARBA00022989"/>
    </source>
</evidence>
<dbReference type="SUPFAM" id="SSF161098">
    <property type="entry name" value="MetI-like"/>
    <property type="match status" value="1"/>
</dbReference>
<evidence type="ECO:0000256" key="6">
    <source>
        <dbReference type="ARBA" id="ARBA00023136"/>
    </source>
</evidence>
<evidence type="ECO:0000259" key="8">
    <source>
        <dbReference type="PROSITE" id="PS50928"/>
    </source>
</evidence>
<evidence type="ECO:0000313" key="10">
    <source>
        <dbReference type="Proteomes" id="UP000061839"/>
    </source>
</evidence>
<comment type="similarity">
    <text evidence="7">Belongs to the binding-protein-dependent transport system permease family.</text>
</comment>
<dbReference type="HOGENOM" id="CLU_077375_0_1_11"/>
<proteinExistence type="inferred from homology"/>
<dbReference type="GO" id="GO:0005886">
    <property type="term" value="C:plasma membrane"/>
    <property type="evidence" value="ECO:0007669"/>
    <property type="project" value="UniProtKB-SubCell"/>
</dbReference>
<evidence type="ECO:0000256" key="4">
    <source>
        <dbReference type="ARBA" id="ARBA00022692"/>
    </source>
</evidence>
<keyword evidence="9" id="KW-0547">Nucleotide-binding</keyword>
<feature type="transmembrane region" description="Helical" evidence="7">
    <location>
        <begin position="90"/>
        <end position="111"/>
    </location>
</feature>
<dbReference type="RefSeq" id="WP_045073568.1">
    <property type="nucleotide sequence ID" value="NZ_CP011005.1"/>
</dbReference>
<keyword evidence="4 7" id="KW-0812">Transmembrane</keyword>
<dbReference type="PROSITE" id="PS50928">
    <property type="entry name" value="ABC_TM1"/>
    <property type="match status" value="1"/>
</dbReference>
<dbReference type="PATRIC" id="fig|1618207.4.peg.614"/>
<feature type="transmembrane region" description="Helical" evidence="7">
    <location>
        <begin position="54"/>
        <end position="78"/>
    </location>
</feature>
<name>A0A0D4BXA0_9MICC</name>
<evidence type="ECO:0000256" key="7">
    <source>
        <dbReference type="RuleBase" id="RU363032"/>
    </source>
</evidence>
<evidence type="ECO:0000256" key="1">
    <source>
        <dbReference type="ARBA" id="ARBA00004651"/>
    </source>
</evidence>
<dbReference type="InterPro" id="IPR000515">
    <property type="entry name" value="MetI-like"/>
</dbReference>
<dbReference type="CDD" id="cd06261">
    <property type="entry name" value="TM_PBP2"/>
    <property type="match status" value="1"/>
</dbReference>
<feature type="transmembrane region" description="Helical" evidence="7">
    <location>
        <begin position="150"/>
        <end position="171"/>
    </location>
</feature>
<dbReference type="EMBL" id="CP011005">
    <property type="protein sequence ID" value="AJT40741.1"/>
    <property type="molecule type" value="Genomic_DNA"/>
</dbReference>
<organism evidence="9 10">
    <name type="scientific">Psychromicrobium lacuslunae</name>
    <dbReference type="NCBI Taxonomy" id="1618207"/>
    <lineage>
        <taxon>Bacteria</taxon>
        <taxon>Bacillati</taxon>
        <taxon>Actinomycetota</taxon>
        <taxon>Actinomycetes</taxon>
        <taxon>Micrococcales</taxon>
        <taxon>Micrococcaceae</taxon>
        <taxon>Psychromicrobium</taxon>
    </lineage>
</organism>
<dbReference type="AlphaFoldDB" id="A0A0D4BXA0"/>
<feature type="transmembrane region" description="Helical" evidence="7">
    <location>
        <begin position="191"/>
        <end position="210"/>
    </location>
</feature>
<keyword evidence="10" id="KW-1185">Reference proteome</keyword>
<comment type="subcellular location">
    <subcellularLocation>
        <location evidence="1 7">Cell membrane</location>
        <topology evidence="1 7">Multi-pass membrane protein</topology>
    </subcellularLocation>
</comment>
<protein>
    <submittedName>
        <fullName evidence="9">Methionine ABC transporter ATP-binding protein</fullName>
    </submittedName>
</protein>
<dbReference type="PANTHER" id="PTHR30450:SF14">
    <property type="entry name" value="TRANSPORTER, PERMEASE PROTEIN, PUTATIVE-RELATED"/>
    <property type="match status" value="1"/>
</dbReference>
<evidence type="ECO:0000256" key="3">
    <source>
        <dbReference type="ARBA" id="ARBA00022475"/>
    </source>
</evidence>
<dbReference type="KEGG" id="ari:UM93_03000"/>
<gene>
    <name evidence="9" type="ORF">UM93_03000</name>
</gene>
<feature type="transmembrane region" description="Helical" evidence="7">
    <location>
        <begin position="20"/>
        <end position="42"/>
    </location>
</feature>
<keyword evidence="9" id="KW-0067">ATP-binding</keyword>
<keyword evidence="6 7" id="KW-0472">Membrane</keyword>
<keyword evidence="3" id="KW-1003">Cell membrane</keyword>